<dbReference type="InterPro" id="IPR001182">
    <property type="entry name" value="FtsW/RodA"/>
</dbReference>
<evidence type="ECO:0000256" key="15">
    <source>
        <dbReference type="ARBA" id="ARBA00033270"/>
    </source>
</evidence>
<evidence type="ECO:0000256" key="16">
    <source>
        <dbReference type="ARBA" id="ARBA00038053"/>
    </source>
</evidence>
<evidence type="ECO:0000313" key="23">
    <source>
        <dbReference type="EMBL" id="GAA4903639.1"/>
    </source>
</evidence>
<dbReference type="RefSeq" id="WP_345583020.1">
    <property type="nucleotide sequence ID" value="NZ_BAABLV010000036.1"/>
</dbReference>
<keyword evidence="10 22" id="KW-1133">Transmembrane helix</keyword>
<comment type="pathway">
    <text evidence="2">Cell wall biogenesis; peptidoglycan biosynthesis.</text>
</comment>
<feature type="transmembrane region" description="Helical" evidence="22">
    <location>
        <begin position="208"/>
        <end position="225"/>
    </location>
</feature>
<evidence type="ECO:0000256" key="9">
    <source>
        <dbReference type="ARBA" id="ARBA00022984"/>
    </source>
</evidence>
<evidence type="ECO:0000256" key="20">
    <source>
        <dbReference type="ARBA" id="ARBA00049902"/>
    </source>
</evidence>
<evidence type="ECO:0000256" key="8">
    <source>
        <dbReference type="ARBA" id="ARBA00022960"/>
    </source>
</evidence>
<organism evidence="23 24">
    <name type="scientific">Tessaracoccus lubricantis</name>
    <dbReference type="NCBI Taxonomy" id="545543"/>
    <lineage>
        <taxon>Bacteria</taxon>
        <taxon>Bacillati</taxon>
        <taxon>Actinomycetota</taxon>
        <taxon>Actinomycetes</taxon>
        <taxon>Propionibacteriales</taxon>
        <taxon>Propionibacteriaceae</taxon>
        <taxon>Tessaracoccus</taxon>
    </lineage>
</organism>
<protein>
    <recommendedName>
        <fullName evidence="17">Probable peptidoglycan glycosyltransferase FtsW</fullName>
        <ecNumber evidence="19">2.4.99.28</ecNumber>
    </recommendedName>
    <alternativeName>
        <fullName evidence="18">Cell division protein FtsW</fullName>
    </alternativeName>
    <alternativeName>
        <fullName evidence="15">Cell wall polymerase</fullName>
    </alternativeName>
    <alternativeName>
        <fullName evidence="14">Peptidoglycan polymerase</fullName>
    </alternativeName>
</protein>
<evidence type="ECO:0000256" key="2">
    <source>
        <dbReference type="ARBA" id="ARBA00004752"/>
    </source>
</evidence>
<dbReference type="Proteomes" id="UP001501521">
    <property type="component" value="Unassembled WGS sequence"/>
</dbReference>
<evidence type="ECO:0000256" key="7">
    <source>
        <dbReference type="ARBA" id="ARBA00022692"/>
    </source>
</evidence>
<dbReference type="EMBL" id="BAABLV010000036">
    <property type="protein sequence ID" value="GAA4903639.1"/>
    <property type="molecule type" value="Genomic_DNA"/>
</dbReference>
<comment type="function">
    <text evidence="21">Peptidoglycan polymerase that is essential for cell division.</text>
</comment>
<comment type="catalytic activity">
    <reaction evidence="20">
        <text>[GlcNAc-(1-&gt;4)-Mur2Ac(oyl-L-Ala-gamma-D-Glu-L-Lys-D-Ala-D-Ala)](n)-di-trans,octa-cis-undecaprenyl diphosphate + beta-D-GlcNAc-(1-&gt;4)-Mur2Ac(oyl-L-Ala-gamma-D-Glu-L-Lys-D-Ala-D-Ala)-di-trans,octa-cis-undecaprenyl diphosphate = [GlcNAc-(1-&gt;4)-Mur2Ac(oyl-L-Ala-gamma-D-Glu-L-Lys-D-Ala-D-Ala)](n+1)-di-trans,octa-cis-undecaprenyl diphosphate + di-trans,octa-cis-undecaprenyl diphosphate + H(+)</text>
        <dbReference type="Rhea" id="RHEA:23708"/>
        <dbReference type="Rhea" id="RHEA-COMP:9602"/>
        <dbReference type="Rhea" id="RHEA-COMP:9603"/>
        <dbReference type="ChEBI" id="CHEBI:15378"/>
        <dbReference type="ChEBI" id="CHEBI:58405"/>
        <dbReference type="ChEBI" id="CHEBI:60033"/>
        <dbReference type="ChEBI" id="CHEBI:78435"/>
        <dbReference type="EC" id="2.4.99.28"/>
    </reaction>
</comment>
<comment type="caution">
    <text evidence="23">The sequence shown here is derived from an EMBL/GenBank/DDBJ whole genome shotgun (WGS) entry which is preliminary data.</text>
</comment>
<keyword evidence="12" id="KW-0131">Cell cycle</keyword>
<evidence type="ECO:0000256" key="13">
    <source>
        <dbReference type="ARBA" id="ARBA00023316"/>
    </source>
</evidence>
<keyword evidence="9" id="KW-0573">Peptidoglycan synthesis</keyword>
<evidence type="ECO:0000256" key="12">
    <source>
        <dbReference type="ARBA" id="ARBA00023306"/>
    </source>
</evidence>
<dbReference type="InterPro" id="IPR013437">
    <property type="entry name" value="FtsW"/>
</dbReference>
<evidence type="ECO:0000256" key="10">
    <source>
        <dbReference type="ARBA" id="ARBA00022989"/>
    </source>
</evidence>
<keyword evidence="13" id="KW-0961">Cell wall biogenesis/degradation</keyword>
<sequence>MASDAATSPVARFTIWSQVRVLAASPMAPYYFVAASVSVLVGIGSLMVLSSSAALAQSTQDGPYYFALRQLAFLGAGLVFMVLLSRFPTSLLRKLGWLFWGIGVVLLIAVQIPGLGVLVNGNRNWLLIGTVQFQPSEFAKLALVVWCGTVFHVKRGRLHEPLQLAVPFVPLGGLVLALVLAGHDLGTGLIVGLILVAVMWFIGTPLRVLLPLGALVSGLAVLLVYGSGNRMSRISVFLDPQSNTDLSSQPMAALYALASGGWWGLGLGASKQKWGGLKDGAHTDFIFAVIGEELGLFGVLLIIAMFALLGWAGLEIAIRSDKMFNRVVAAGITAWFLGQATINIFVVMHLLPVLGVPLPFVSYGGSALIASLMGVGVLLCLARDTPGARAYLASRKVPARPRMTSVMAAGREDS</sequence>
<feature type="transmembrane region" description="Helical" evidence="22">
    <location>
        <begin position="64"/>
        <end position="85"/>
    </location>
</feature>
<evidence type="ECO:0000256" key="1">
    <source>
        <dbReference type="ARBA" id="ARBA00004651"/>
    </source>
</evidence>
<evidence type="ECO:0000256" key="18">
    <source>
        <dbReference type="ARBA" id="ARBA00041418"/>
    </source>
</evidence>
<comment type="subcellular location">
    <subcellularLocation>
        <location evidence="1">Cell membrane</location>
        <topology evidence="1">Multi-pass membrane protein</topology>
    </subcellularLocation>
</comment>
<evidence type="ECO:0000256" key="17">
    <source>
        <dbReference type="ARBA" id="ARBA00041185"/>
    </source>
</evidence>
<keyword evidence="4" id="KW-0132">Cell division</keyword>
<gene>
    <name evidence="23" type="primary">ftsW</name>
    <name evidence="23" type="ORF">GCM10025789_23250</name>
</gene>
<feature type="transmembrane region" description="Helical" evidence="22">
    <location>
        <begin position="285"/>
        <end position="311"/>
    </location>
</feature>
<comment type="similarity">
    <text evidence="16">Belongs to the SEDS family. FtsW subfamily.</text>
</comment>
<evidence type="ECO:0000313" key="24">
    <source>
        <dbReference type="Proteomes" id="UP001501521"/>
    </source>
</evidence>
<keyword evidence="5" id="KW-0328">Glycosyltransferase</keyword>
<keyword evidence="7 22" id="KW-0812">Transmembrane</keyword>
<proteinExistence type="inferred from homology"/>
<keyword evidence="3" id="KW-1003">Cell membrane</keyword>
<feature type="transmembrane region" description="Helical" evidence="22">
    <location>
        <begin position="30"/>
        <end position="52"/>
    </location>
</feature>
<evidence type="ECO:0000256" key="21">
    <source>
        <dbReference type="ARBA" id="ARBA00049966"/>
    </source>
</evidence>
<evidence type="ECO:0000256" key="19">
    <source>
        <dbReference type="ARBA" id="ARBA00044770"/>
    </source>
</evidence>
<feature type="transmembrane region" description="Helical" evidence="22">
    <location>
        <begin position="174"/>
        <end position="202"/>
    </location>
</feature>
<feature type="transmembrane region" description="Helical" evidence="22">
    <location>
        <begin position="97"/>
        <end position="118"/>
    </location>
</feature>
<dbReference type="Pfam" id="PF01098">
    <property type="entry name" value="FTSW_RODA_SPOVE"/>
    <property type="match status" value="1"/>
</dbReference>
<evidence type="ECO:0000256" key="3">
    <source>
        <dbReference type="ARBA" id="ARBA00022475"/>
    </source>
</evidence>
<feature type="transmembrane region" description="Helical" evidence="22">
    <location>
        <begin position="323"/>
        <end position="348"/>
    </location>
</feature>
<evidence type="ECO:0000256" key="4">
    <source>
        <dbReference type="ARBA" id="ARBA00022618"/>
    </source>
</evidence>
<evidence type="ECO:0000256" key="5">
    <source>
        <dbReference type="ARBA" id="ARBA00022676"/>
    </source>
</evidence>
<evidence type="ECO:0000256" key="11">
    <source>
        <dbReference type="ARBA" id="ARBA00023136"/>
    </source>
</evidence>
<dbReference type="NCBIfam" id="TIGR02614">
    <property type="entry name" value="ftsW"/>
    <property type="match status" value="1"/>
</dbReference>
<evidence type="ECO:0000256" key="6">
    <source>
        <dbReference type="ARBA" id="ARBA00022679"/>
    </source>
</evidence>
<dbReference type="PANTHER" id="PTHR30474">
    <property type="entry name" value="CELL CYCLE PROTEIN"/>
    <property type="match status" value="1"/>
</dbReference>
<keyword evidence="8" id="KW-0133">Cell shape</keyword>
<keyword evidence="24" id="KW-1185">Reference proteome</keyword>
<evidence type="ECO:0000256" key="14">
    <source>
        <dbReference type="ARBA" id="ARBA00032370"/>
    </source>
</evidence>
<feature type="transmembrane region" description="Helical" evidence="22">
    <location>
        <begin position="360"/>
        <end position="382"/>
    </location>
</feature>
<accession>A0ABP9FSC5</accession>
<dbReference type="EC" id="2.4.99.28" evidence="19"/>
<evidence type="ECO:0000256" key="22">
    <source>
        <dbReference type="SAM" id="Phobius"/>
    </source>
</evidence>
<name>A0ABP9FSC5_9ACTN</name>
<keyword evidence="6" id="KW-0808">Transferase</keyword>
<dbReference type="PANTHER" id="PTHR30474:SF2">
    <property type="entry name" value="PEPTIDOGLYCAN GLYCOSYLTRANSFERASE FTSW-RELATED"/>
    <property type="match status" value="1"/>
</dbReference>
<keyword evidence="11 22" id="KW-0472">Membrane</keyword>
<reference evidence="24" key="1">
    <citation type="journal article" date="2019" name="Int. J. Syst. Evol. Microbiol.">
        <title>The Global Catalogue of Microorganisms (GCM) 10K type strain sequencing project: providing services to taxonomists for standard genome sequencing and annotation.</title>
        <authorList>
            <consortium name="The Broad Institute Genomics Platform"/>
            <consortium name="The Broad Institute Genome Sequencing Center for Infectious Disease"/>
            <person name="Wu L."/>
            <person name="Ma J."/>
        </authorList>
    </citation>
    <scope>NUCLEOTIDE SEQUENCE [LARGE SCALE GENOMIC DNA]</scope>
    <source>
        <strain evidence="24">JCM 19125</strain>
    </source>
</reference>